<dbReference type="EMBL" id="JAAOLX010000002">
    <property type="protein sequence ID" value="NHQ85535.1"/>
    <property type="molecule type" value="Genomic_DNA"/>
</dbReference>
<evidence type="ECO:0000256" key="1">
    <source>
        <dbReference type="ARBA" id="ARBA00008361"/>
    </source>
</evidence>
<organism evidence="5 6">
    <name type="scientific">Iodobacter violaceini</name>
    <dbReference type="NCBI Taxonomy" id="3044271"/>
    <lineage>
        <taxon>Bacteria</taxon>
        <taxon>Pseudomonadati</taxon>
        <taxon>Pseudomonadota</taxon>
        <taxon>Betaproteobacteria</taxon>
        <taxon>Neisseriales</taxon>
        <taxon>Chitinibacteraceae</taxon>
        <taxon>Iodobacter</taxon>
    </lineage>
</organism>
<dbReference type="PANTHER" id="PTHR44942">
    <property type="entry name" value="METHYLTRANSF_11 DOMAIN-CONTAINING PROTEIN"/>
    <property type="match status" value="1"/>
</dbReference>
<dbReference type="CDD" id="cd02440">
    <property type="entry name" value="AdoMet_MTases"/>
    <property type="match status" value="1"/>
</dbReference>
<protein>
    <submittedName>
        <fullName evidence="5">Methyltransferase domain-containing protein</fullName>
    </submittedName>
</protein>
<keyword evidence="2 5" id="KW-0489">Methyltransferase</keyword>
<comment type="similarity">
    <text evidence="1">Belongs to the methyltransferase superfamily.</text>
</comment>
<dbReference type="Gene3D" id="3.40.50.150">
    <property type="entry name" value="Vaccinia Virus protein VP39"/>
    <property type="match status" value="1"/>
</dbReference>
<dbReference type="GO" id="GO:0032259">
    <property type="term" value="P:methylation"/>
    <property type="evidence" value="ECO:0007669"/>
    <property type="project" value="UniProtKB-KW"/>
</dbReference>
<dbReference type="RefSeq" id="WP_166823016.1">
    <property type="nucleotide sequence ID" value="NZ_JAAOLX010000002.1"/>
</dbReference>
<dbReference type="Pfam" id="PF08241">
    <property type="entry name" value="Methyltransf_11"/>
    <property type="match status" value="1"/>
</dbReference>
<dbReference type="InterPro" id="IPR013216">
    <property type="entry name" value="Methyltransf_11"/>
</dbReference>
<sequence>MNTSLSEQFLIDFHNQQPGITSHSFQSLSAAMGGRLYASSYECLAKDVASDATVLDLACGDGFLLSLLPARTLIGVDMSTGELAAARHRLGDRATLHQGKAQSLPVENQRCDIVLCHMALMLMDQLDVVLGEIHRVLRPNGRFSFIIGTAAPASAVMDAYVRRLRALYQHESAKALRFGDQRLTEEESIISALTPFFTQIKIEKITISRRYTPDEVWAWFEGCYDLAFLAAEPRQQFHTAYLQELAALCEDDGKVAFADCLLKVSAIAA</sequence>
<evidence type="ECO:0000256" key="3">
    <source>
        <dbReference type="ARBA" id="ARBA00022679"/>
    </source>
</evidence>
<evidence type="ECO:0000259" key="4">
    <source>
        <dbReference type="Pfam" id="PF08241"/>
    </source>
</evidence>
<dbReference type="SUPFAM" id="SSF53335">
    <property type="entry name" value="S-adenosyl-L-methionine-dependent methyltransferases"/>
    <property type="match status" value="1"/>
</dbReference>
<accession>A0ABX0KMF7</accession>
<proteinExistence type="inferred from homology"/>
<name>A0ABX0KMF7_9NEIS</name>
<dbReference type="PANTHER" id="PTHR44942:SF4">
    <property type="entry name" value="METHYLTRANSFERASE TYPE 11 DOMAIN-CONTAINING PROTEIN"/>
    <property type="match status" value="1"/>
</dbReference>
<evidence type="ECO:0000313" key="6">
    <source>
        <dbReference type="Proteomes" id="UP000712570"/>
    </source>
</evidence>
<reference evidence="5 6" key="1">
    <citation type="submission" date="2020-03" db="EMBL/GenBank/DDBJ databases">
        <title>Draft genome sequence of environmentally isolated violet-colored cultures.</title>
        <authorList>
            <person name="Wilson H.S."/>
        </authorList>
    </citation>
    <scope>NUCLEOTIDE SEQUENCE [LARGE SCALE GENOMIC DNA]</scope>
    <source>
        <strain evidence="5 6">HSC-16F04</strain>
    </source>
</reference>
<comment type="caution">
    <text evidence="5">The sequence shown here is derived from an EMBL/GenBank/DDBJ whole genome shotgun (WGS) entry which is preliminary data.</text>
</comment>
<dbReference type="InterPro" id="IPR029063">
    <property type="entry name" value="SAM-dependent_MTases_sf"/>
</dbReference>
<evidence type="ECO:0000256" key="2">
    <source>
        <dbReference type="ARBA" id="ARBA00022603"/>
    </source>
</evidence>
<gene>
    <name evidence="5" type="ORF">HA050_05315</name>
</gene>
<dbReference type="Proteomes" id="UP000712570">
    <property type="component" value="Unassembled WGS sequence"/>
</dbReference>
<dbReference type="InterPro" id="IPR051052">
    <property type="entry name" value="Diverse_substrate_MTase"/>
</dbReference>
<keyword evidence="6" id="KW-1185">Reference proteome</keyword>
<evidence type="ECO:0000313" key="5">
    <source>
        <dbReference type="EMBL" id="NHQ85535.1"/>
    </source>
</evidence>
<dbReference type="GO" id="GO:0008168">
    <property type="term" value="F:methyltransferase activity"/>
    <property type="evidence" value="ECO:0007669"/>
    <property type="project" value="UniProtKB-KW"/>
</dbReference>
<feature type="domain" description="Methyltransferase type 11" evidence="4">
    <location>
        <begin position="55"/>
        <end position="145"/>
    </location>
</feature>
<keyword evidence="3" id="KW-0808">Transferase</keyword>